<comment type="caution">
    <text evidence="1">The sequence shown here is derived from an EMBL/GenBank/DDBJ whole genome shotgun (WGS) entry which is preliminary data.</text>
</comment>
<name>A0A8S9YJ63_9TREM</name>
<protein>
    <submittedName>
        <fullName evidence="1">Uncharacterized protein</fullName>
    </submittedName>
</protein>
<dbReference type="EMBL" id="JTDE01009121">
    <property type="protein sequence ID" value="KAF7234618.1"/>
    <property type="molecule type" value="Genomic_DNA"/>
</dbReference>
<keyword evidence="2" id="KW-1185">Reference proteome</keyword>
<evidence type="ECO:0000313" key="2">
    <source>
        <dbReference type="Proteomes" id="UP000822476"/>
    </source>
</evidence>
<dbReference type="AlphaFoldDB" id="A0A8S9YJ63"/>
<sequence length="141" mass="16328">MSLTQLLNGRSSNDHVRNRTELESQVANSCIIVKRLYKPRGWPAGVYKLCVVLQGHFNQFDQSVKLMQKTEKTSMCVIFAFPFSLPQTNLYQTSLDQNKNHTNLSGLRLWIIHEASDTHFYHKALRISFRIFKEDEGLALK</sequence>
<reference evidence="1" key="1">
    <citation type="submission" date="2019-07" db="EMBL/GenBank/DDBJ databases">
        <title>Annotation for the trematode Paragonimus miyazaki's.</title>
        <authorList>
            <person name="Choi Y.-J."/>
        </authorList>
    </citation>
    <scope>NUCLEOTIDE SEQUENCE</scope>
    <source>
        <strain evidence="1">Japan</strain>
    </source>
</reference>
<accession>A0A8S9YJ63</accession>
<organism evidence="1 2">
    <name type="scientific">Paragonimus skrjabini miyazakii</name>
    <dbReference type="NCBI Taxonomy" id="59628"/>
    <lineage>
        <taxon>Eukaryota</taxon>
        <taxon>Metazoa</taxon>
        <taxon>Spiralia</taxon>
        <taxon>Lophotrochozoa</taxon>
        <taxon>Platyhelminthes</taxon>
        <taxon>Trematoda</taxon>
        <taxon>Digenea</taxon>
        <taxon>Plagiorchiida</taxon>
        <taxon>Troglotremata</taxon>
        <taxon>Troglotrematidae</taxon>
        <taxon>Paragonimus</taxon>
    </lineage>
</organism>
<proteinExistence type="predicted"/>
<evidence type="ECO:0000313" key="1">
    <source>
        <dbReference type="EMBL" id="KAF7234618.1"/>
    </source>
</evidence>
<gene>
    <name evidence="1" type="ORF">EG68_11430</name>
</gene>
<dbReference type="Proteomes" id="UP000822476">
    <property type="component" value="Unassembled WGS sequence"/>
</dbReference>